<evidence type="ECO:0000313" key="8">
    <source>
        <dbReference type="Proteomes" id="UP000887562"/>
    </source>
</evidence>
<dbReference type="WBParaSite" id="maker-E.canG7_contigs_7335-snap-gene-0.37-mRNA-1">
    <property type="protein sequence ID" value="maker-E.canG7_contigs_7335-snap-gene-0.37-mRNA-1"/>
    <property type="gene ID" value="EcG7_01689"/>
</dbReference>
<dbReference type="AlphaFoldDB" id="A0A915EZS5"/>
<dbReference type="PANTHER" id="PTHR13483">
    <property type="entry name" value="BOX C_D SNORNA PROTEIN 1-RELATED"/>
    <property type="match status" value="1"/>
</dbReference>
<dbReference type="GO" id="GO:0070761">
    <property type="term" value="C:pre-snoRNP complex"/>
    <property type="evidence" value="ECO:0007669"/>
    <property type="project" value="TreeGrafter"/>
</dbReference>
<keyword evidence="8" id="KW-1185">Reference proteome</keyword>
<evidence type="ECO:0000256" key="3">
    <source>
        <dbReference type="ARBA" id="ARBA00022833"/>
    </source>
</evidence>
<keyword evidence="3" id="KW-0862">Zinc</keyword>
<evidence type="ECO:0000256" key="2">
    <source>
        <dbReference type="ARBA" id="ARBA00022771"/>
    </source>
</evidence>
<evidence type="ECO:0000256" key="5">
    <source>
        <dbReference type="ARBA" id="ARBA00049654"/>
    </source>
</evidence>
<accession>A0A915EZS5</accession>
<dbReference type="InterPro" id="IPR007529">
    <property type="entry name" value="Znf_HIT"/>
</dbReference>
<dbReference type="SUPFAM" id="SSF144232">
    <property type="entry name" value="HIT/MYND zinc finger-like"/>
    <property type="match status" value="1"/>
</dbReference>
<dbReference type="Pfam" id="PF25790">
    <property type="entry name" value="BCD1"/>
    <property type="match status" value="1"/>
</dbReference>
<feature type="domain" description="HIT-type" evidence="7">
    <location>
        <begin position="19"/>
        <end position="53"/>
    </location>
</feature>
<dbReference type="Pfam" id="PF04438">
    <property type="entry name" value="zf-HIT"/>
    <property type="match status" value="1"/>
</dbReference>
<dbReference type="InterPro" id="IPR057721">
    <property type="entry name" value="BCD1_alpha/beta"/>
</dbReference>
<dbReference type="GO" id="GO:0008270">
    <property type="term" value="F:zinc ion binding"/>
    <property type="evidence" value="ECO:0007669"/>
    <property type="project" value="UniProtKB-UniRule"/>
</dbReference>
<dbReference type="GO" id="GO:0000463">
    <property type="term" value="P:maturation of LSU-rRNA from tricistronic rRNA transcript (SSU-rRNA, 5.8S rRNA, LSU-rRNA)"/>
    <property type="evidence" value="ECO:0007669"/>
    <property type="project" value="TreeGrafter"/>
</dbReference>
<dbReference type="CDD" id="cd23023">
    <property type="entry name" value="zf-HIT_BCD1"/>
    <property type="match status" value="1"/>
</dbReference>
<keyword evidence="2 6" id="KW-0863">Zinc-finger</keyword>
<dbReference type="GO" id="GO:0000492">
    <property type="term" value="P:box C/D snoRNP assembly"/>
    <property type="evidence" value="ECO:0007669"/>
    <property type="project" value="TreeGrafter"/>
</dbReference>
<dbReference type="Proteomes" id="UP000887562">
    <property type="component" value="Unplaced"/>
</dbReference>
<protein>
    <submittedName>
        <fullName evidence="9">HIT-type domain-containing protein</fullName>
    </submittedName>
</protein>
<evidence type="ECO:0000256" key="4">
    <source>
        <dbReference type="ARBA" id="ARBA00049598"/>
    </source>
</evidence>
<keyword evidence="1" id="KW-0479">Metal-binding</keyword>
<dbReference type="GO" id="GO:0005634">
    <property type="term" value="C:nucleus"/>
    <property type="evidence" value="ECO:0007669"/>
    <property type="project" value="TreeGrafter"/>
</dbReference>
<reference evidence="9" key="1">
    <citation type="submission" date="2022-11" db="UniProtKB">
        <authorList>
            <consortium name="WormBaseParasite"/>
        </authorList>
    </citation>
    <scope>IDENTIFICATION</scope>
</reference>
<dbReference type="PANTHER" id="PTHR13483:SF11">
    <property type="entry name" value="ZINC FINGER HIT DOMAIN-CONTAINING PROTEIN 3"/>
    <property type="match status" value="1"/>
</dbReference>
<name>A0A915EZS5_9CEST</name>
<comment type="function">
    <text evidence="4">Required for box C/D snoRNAs accumulation involved in snoRNA processing, snoRNA transport to the nucleolus and ribosome biogenesis.</text>
</comment>
<dbReference type="Gene3D" id="3.30.60.190">
    <property type="match status" value="1"/>
</dbReference>
<dbReference type="GO" id="GO:0048254">
    <property type="term" value="P:snoRNA localization"/>
    <property type="evidence" value="ECO:0007669"/>
    <property type="project" value="TreeGrafter"/>
</dbReference>
<proteinExistence type="inferred from homology"/>
<evidence type="ECO:0000256" key="6">
    <source>
        <dbReference type="PROSITE-ProRule" id="PRU00453"/>
    </source>
</evidence>
<evidence type="ECO:0000313" key="9">
    <source>
        <dbReference type="WBParaSite" id="maker-E.canG7_contigs_7335-snap-gene-0.37-mRNA-1"/>
    </source>
</evidence>
<evidence type="ECO:0000259" key="7">
    <source>
        <dbReference type="PROSITE" id="PS51083"/>
    </source>
</evidence>
<dbReference type="PROSITE" id="PS51083">
    <property type="entry name" value="ZF_HIT"/>
    <property type="match status" value="1"/>
</dbReference>
<evidence type="ECO:0000256" key="1">
    <source>
        <dbReference type="ARBA" id="ARBA00022723"/>
    </source>
</evidence>
<comment type="similarity">
    <text evidence="5">Belongs to the BCD1 family.</text>
</comment>
<organism evidence="8 9">
    <name type="scientific">Echinococcus canadensis</name>
    <dbReference type="NCBI Taxonomy" id="519352"/>
    <lineage>
        <taxon>Eukaryota</taxon>
        <taxon>Metazoa</taxon>
        <taxon>Spiralia</taxon>
        <taxon>Lophotrochozoa</taxon>
        <taxon>Platyhelminthes</taxon>
        <taxon>Cestoda</taxon>
        <taxon>Eucestoda</taxon>
        <taxon>Cyclophyllidea</taxon>
        <taxon>Taeniidae</taxon>
        <taxon>Echinococcus</taxon>
        <taxon>Echinococcus canadensis group</taxon>
    </lineage>
</organism>
<sequence length="339" mass="38718">MECGVPNPGDAVKPETRLCSICATNAAKYTCPRCTVRTCSLRCCQDHKKSTRCSGKRNVAEFVARRDYNYFAFLSDYRFLESLDRDNESREKRIREFYDIAKKRRRNQSKVLSAARSLKIDYRLSSSLLTRARLNQTHVICDKPPAVLWTLELCLLDPSAGASQGDGKQLCDSVLRPIHILLHNCPCSSLLSDIWRSKVAELSSADLETLVAPQLAASSNLSMSPYVTNWVLALGKRLPYFYIECVDKQTRSVLKHEIFASSTTLLEVMTRDKYVVNEFPTIWVSQTELRIEINELIKDKDTDNSILVKNPWYQYQKKHRASVHGIEIEKAPDAIFRGR</sequence>
<dbReference type="InterPro" id="IPR051639">
    <property type="entry name" value="BCD1"/>
</dbReference>